<dbReference type="Proteomes" id="UP001549921">
    <property type="component" value="Unassembled WGS sequence"/>
</dbReference>
<name>A0ABD0T5N1_LOXSC</name>
<keyword evidence="1" id="KW-0812">Transmembrane</keyword>
<feature type="transmembrane region" description="Helical" evidence="1">
    <location>
        <begin position="215"/>
        <end position="234"/>
    </location>
</feature>
<protein>
    <recommendedName>
        <fullName evidence="2">ELMO domain-containing protein</fullName>
    </recommendedName>
</protein>
<accession>A0ABD0T5N1</accession>
<evidence type="ECO:0000259" key="2">
    <source>
        <dbReference type="PROSITE" id="PS51335"/>
    </source>
</evidence>
<evidence type="ECO:0000313" key="4">
    <source>
        <dbReference type="EMBL" id="KAL0882382.1"/>
    </source>
</evidence>
<gene>
    <name evidence="4" type="ORF">ABMA27_000872</name>
    <name evidence="3" type="ORF">ABMA28_000933</name>
</gene>
<dbReference type="AlphaFoldDB" id="A0ABD0T5N1"/>
<dbReference type="Pfam" id="PF04727">
    <property type="entry name" value="ELMO_CED12"/>
    <property type="match status" value="1"/>
</dbReference>
<evidence type="ECO:0000313" key="5">
    <source>
        <dbReference type="Proteomes" id="UP001549920"/>
    </source>
</evidence>
<organism evidence="3 6">
    <name type="scientific">Loxostege sticticalis</name>
    <name type="common">Beet webworm moth</name>
    <dbReference type="NCBI Taxonomy" id="481309"/>
    <lineage>
        <taxon>Eukaryota</taxon>
        <taxon>Metazoa</taxon>
        <taxon>Ecdysozoa</taxon>
        <taxon>Arthropoda</taxon>
        <taxon>Hexapoda</taxon>
        <taxon>Insecta</taxon>
        <taxon>Pterygota</taxon>
        <taxon>Neoptera</taxon>
        <taxon>Endopterygota</taxon>
        <taxon>Lepidoptera</taxon>
        <taxon>Glossata</taxon>
        <taxon>Ditrysia</taxon>
        <taxon>Pyraloidea</taxon>
        <taxon>Crambidae</taxon>
        <taxon>Pyraustinae</taxon>
        <taxon>Loxostege</taxon>
    </lineage>
</organism>
<dbReference type="EMBL" id="JBEDNZ010000010">
    <property type="protein sequence ID" value="KAL0832766.1"/>
    <property type="molecule type" value="Genomic_DNA"/>
</dbReference>
<evidence type="ECO:0000313" key="3">
    <source>
        <dbReference type="EMBL" id="KAL0832766.1"/>
    </source>
</evidence>
<keyword evidence="5" id="KW-1185">Reference proteome</keyword>
<dbReference type="InterPro" id="IPR050868">
    <property type="entry name" value="ELMO_domain-containing"/>
</dbReference>
<sequence>MIVFNIWSVLQWYLRPIIKWFLRKTTRLCELQRICYGEKAGAPRACGVERSLMLSRTQCVKEVVSYLDTVVYERRFVPGNFREILDPSISVVMRAKKINPKLHGSFIVSFRQCLEQIWSYRSLMDEVEEIRRTQFDSGNPEHEEKLLRLWSLLVPHDKLEKRVTKQWQYIGFQGDDPKTDFRGMGILGLENLLFFATEYPQASSHVLSHSLHPKYGYTFAIVGINLTSMAYYLLKDGSAKTYMFNAKRHLPNINLFHRFYCYLFYEFDKMWIESKPQDIMEFSIIFKKFENAIRTELADPSTVFRINIEIDTI</sequence>
<dbReference type="PROSITE" id="PS51335">
    <property type="entry name" value="ELMO"/>
    <property type="match status" value="1"/>
</dbReference>
<reference evidence="5 6" key="1">
    <citation type="submission" date="2024-06" db="EMBL/GenBank/DDBJ databases">
        <title>A chromosome-level genome assembly of beet webworm, Loxostege sticticalis.</title>
        <authorList>
            <person name="Zhang Y."/>
        </authorList>
    </citation>
    <scope>NUCLEOTIDE SEQUENCE [LARGE SCALE GENOMIC DNA]</scope>
    <source>
        <strain evidence="4">AQ026</strain>
        <strain evidence="3">AQ028</strain>
        <tissue evidence="3">Male pupae</tissue>
        <tissue evidence="4">Whole body</tissue>
    </source>
</reference>
<keyword evidence="1" id="KW-1133">Transmembrane helix</keyword>
<comment type="caution">
    <text evidence="3">The sequence shown here is derived from an EMBL/GenBank/DDBJ whole genome shotgun (WGS) entry which is preliminary data.</text>
</comment>
<dbReference type="PANTHER" id="PTHR12771">
    <property type="entry name" value="ENGULFMENT AND CELL MOTILITY"/>
    <property type="match status" value="1"/>
</dbReference>
<feature type="domain" description="ELMO" evidence="2">
    <location>
        <begin position="141"/>
        <end position="297"/>
    </location>
</feature>
<dbReference type="InterPro" id="IPR006816">
    <property type="entry name" value="ELMO_dom"/>
</dbReference>
<evidence type="ECO:0000313" key="6">
    <source>
        <dbReference type="Proteomes" id="UP001549921"/>
    </source>
</evidence>
<dbReference type="EMBL" id="JBEUOH010000010">
    <property type="protein sequence ID" value="KAL0882382.1"/>
    <property type="molecule type" value="Genomic_DNA"/>
</dbReference>
<dbReference type="PANTHER" id="PTHR12771:SF51">
    <property type="entry name" value="LD01482P"/>
    <property type="match status" value="1"/>
</dbReference>
<proteinExistence type="predicted"/>
<dbReference type="Proteomes" id="UP001549920">
    <property type="component" value="Unassembled WGS sequence"/>
</dbReference>
<evidence type="ECO:0000256" key="1">
    <source>
        <dbReference type="SAM" id="Phobius"/>
    </source>
</evidence>
<keyword evidence="1" id="KW-0472">Membrane</keyword>